<evidence type="ECO:0000313" key="2">
    <source>
        <dbReference type="EMBL" id="SPO23258.1"/>
    </source>
</evidence>
<gene>
    <name evidence="2" type="ORF">UTRI_01936</name>
</gene>
<dbReference type="EMBL" id="OOIN01000005">
    <property type="protein sequence ID" value="SPO23258.1"/>
    <property type="molecule type" value="Genomic_DNA"/>
</dbReference>
<dbReference type="OrthoDB" id="537467at2759"/>
<feature type="region of interest" description="Disordered" evidence="1">
    <location>
        <begin position="144"/>
        <end position="182"/>
    </location>
</feature>
<proteinExistence type="predicted"/>
<evidence type="ECO:0000256" key="1">
    <source>
        <dbReference type="SAM" id="MobiDB-lite"/>
    </source>
</evidence>
<accession>A0A5C3DYH2</accession>
<sequence>MARKSARAIAAAEAASTSHTPDTEGDSSKVLLSDLSPKSCLTCGRVITPRAKWAKDWAGIKYCSDRCRTTRPGRMVVRFISEGDSAVLDGLVGVKTDGQNGEVSLDVETFVESVLLDVAGKKSATLEDVQERIKELLKNASIPVEADRQRKEGSSDAESGSDDKEQVSEKGSHPLWKALDSPPGFRERVRRAARRLALGLTHDSDAKQTDIITTDRGSLELTQGGKVLRTVQDLSFAKGVIQIQRKKQ</sequence>
<protein>
    <submittedName>
        <fullName evidence="2">Uncharacterized protein</fullName>
    </submittedName>
</protein>
<dbReference type="Pfam" id="PF10013">
    <property type="entry name" value="DUF2256"/>
    <property type="match status" value="1"/>
</dbReference>
<feature type="compositionally biased region" description="Basic and acidic residues" evidence="1">
    <location>
        <begin position="145"/>
        <end position="154"/>
    </location>
</feature>
<dbReference type="Proteomes" id="UP000324022">
    <property type="component" value="Unassembled WGS sequence"/>
</dbReference>
<feature type="compositionally biased region" description="Low complexity" evidence="1">
    <location>
        <begin position="7"/>
        <end position="16"/>
    </location>
</feature>
<dbReference type="AlphaFoldDB" id="A0A5C3DYH2"/>
<organism evidence="2 3">
    <name type="scientific">Ustilago trichophora</name>
    <dbReference type="NCBI Taxonomy" id="86804"/>
    <lineage>
        <taxon>Eukaryota</taxon>
        <taxon>Fungi</taxon>
        <taxon>Dikarya</taxon>
        <taxon>Basidiomycota</taxon>
        <taxon>Ustilaginomycotina</taxon>
        <taxon>Ustilaginomycetes</taxon>
        <taxon>Ustilaginales</taxon>
        <taxon>Ustilaginaceae</taxon>
        <taxon>Ustilago</taxon>
    </lineage>
</organism>
<feature type="region of interest" description="Disordered" evidence="1">
    <location>
        <begin position="1"/>
        <end position="30"/>
    </location>
</feature>
<evidence type="ECO:0000313" key="3">
    <source>
        <dbReference type="Proteomes" id="UP000324022"/>
    </source>
</evidence>
<dbReference type="InterPro" id="IPR017136">
    <property type="entry name" value="UCP037205"/>
</dbReference>
<name>A0A5C3DYH2_9BASI</name>
<dbReference type="PANTHER" id="PTHR37463">
    <property type="entry name" value="GSL3115 PROTEIN"/>
    <property type="match status" value="1"/>
</dbReference>
<reference evidence="2 3" key="1">
    <citation type="submission" date="2018-03" db="EMBL/GenBank/DDBJ databases">
        <authorList>
            <person name="Guldener U."/>
        </authorList>
    </citation>
    <scope>NUCLEOTIDE SEQUENCE [LARGE SCALE GENOMIC DNA]</scope>
    <source>
        <strain evidence="2 3">NBRC100155</strain>
    </source>
</reference>
<keyword evidence="3" id="KW-1185">Reference proteome</keyword>
<feature type="compositionally biased region" description="Basic and acidic residues" evidence="1">
    <location>
        <begin position="161"/>
        <end position="172"/>
    </location>
</feature>
<dbReference type="PANTHER" id="PTHR37463:SF1">
    <property type="entry name" value="DUF2256 DOMAIN-CONTAINING PROTEIN"/>
    <property type="match status" value="1"/>
</dbReference>